<name>V5IC49_IXORI</name>
<dbReference type="EMBL" id="GANP01014307">
    <property type="protein sequence ID" value="JAB70161.1"/>
    <property type="molecule type" value="mRNA"/>
</dbReference>
<protein>
    <submittedName>
        <fullName evidence="1">Putative secreted peptide of 4.99 kDa</fullName>
    </submittedName>
</protein>
<accession>V5IC49</accession>
<proteinExistence type="evidence at transcript level"/>
<organism evidence="1">
    <name type="scientific">Ixodes ricinus</name>
    <name type="common">Common tick</name>
    <name type="synonym">Acarus ricinus</name>
    <dbReference type="NCBI Taxonomy" id="34613"/>
    <lineage>
        <taxon>Eukaryota</taxon>
        <taxon>Metazoa</taxon>
        <taxon>Ecdysozoa</taxon>
        <taxon>Arthropoda</taxon>
        <taxon>Chelicerata</taxon>
        <taxon>Arachnida</taxon>
        <taxon>Acari</taxon>
        <taxon>Parasitiformes</taxon>
        <taxon>Ixodida</taxon>
        <taxon>Ixodoidea</taxon>
        <taxon>Ixodidae</taxon>
        <taxon>Ixodinae</taxon>
        <taxon>Ixodes</taxon>
    </lineage>
</organism>
<evidence type="ECO:0000313" key="1">
    <source>
        <dbReference type="EMBL" id="JAB70161.1"/>
    </source>
</evidence>
<dbReference type="AlphaFoldDB" id="V5IC49"/>
<reference evidence="1" key="1">
    <citation type="journal article" date="2015" name="Sci. Rep.">
        <title>Tissue- and time-dependent transcription in Ixodes ricinus salivary glands and midguts when blood feeding on the vertebrate host.</title>
        <authorList>
            <person name="Kotsyfakis M."/>
            <person name="Schwarz A."/>
            <person name="Erhart J."/>
            <person name="Ribeiro J.M."/>
        </authorList>
    </citation>
    <scope>NUCLEOTIDE SEQUENCE</scope>
    <source>
        <tissue evidence="1">Salivary gland and midgut</tissue>
    </source>
</reference>
<sequence length="82" mass="9196">MIFLSATFVKTGSDSTATMRALAVVLISVLLLECFYPADCVIRHKDFHYDRRPPPCSQVCSAPNDCRPPCPRCDGGIWRSYQ</sequence>